<dbReference type="AlphaFoldDB" id="A0AAP0PT30"/>
<dbReference type="Proteomes" id="UP001417504">
    <property type="component" value="Unassembled WGS sequence"/>
</dbReference>
<evidence type="ECO:0000256" key="1">
    <source>
        <dbReference type="SAM" id="MobiDB-lite"/>
    </source>
</evidence>
<name>A0AAP0PT30_9MAGN</name>
<dbReference type="EMBL" id="JBBNAE010000001">
    <property type="protein sequence ID" value="KAK9155513.1"/>
    <property type="molecule type" value="Genomic_DNA"/>
</dbReference>
<proteinExistence type="predicted"/>
<reference evidence="2 3" key="1">
    <citation type="submission" date="2024-01" db="EMBL/GenBank/DDBJ databases">
        <title>Genome assemblies of Stephania.</title>
        <authorList>
            <person name="Yang L."/>
        </authorList>
    </citation>
    <scope>NUCLEOTIDE SEQUENCE [LARGE SCALE GENOMIC DNA]</scope>
    <source>
        <strain evidence="2">QJT</strain>
        <tissue evidence="2">Leaf</tissue>
    </source>
</reference>
<keyword evidence="3" id="KW-1185">Reference proteome</keyword>
<gene>
    <name evidence="2" type="ORF">Sjap_002993</name>
</gene>
<evidence type="ECO:0000313" key="3">
    <source>
        <dbReference type="Proteomes" id="UP001417504"/>
    </source>
</evidence>
<comment type="caution">
    <text evidence="2">The sequence shown here is derived from an EMBL/GenBank/DDBJ whole genome shotgun (WGS) entry which is preliminary data.</text>
</comment>
<sequence>MIFKTMNQLSLIQQIVGQHSRRRRGGLLRHRAGRQARSKPRDGRSPNRGSTKCGRRRPALEVLLGLLSRPKRHPQSPSNLQSVPMIGIRAKHCLHILQRQFILSHSLKRPSSAEQRPAKARLHEQRLGALGHHGVEIDRLHLHQTGRAVAVEDGAVRVGLGSEAEGLVVLLQSAHVVLRLEPLVSFFFQLVSSLQED</sequence>
<organism evidence="2 3">
    <name type="scientific">Stephania japonica</name>
    <dbReference type="NCBI Taxonomy" id="461633"/>
    <lineage>
        <taxon>Eukaryota</taxon>
        <taxon>Viridiplantae</taxon>
        <taxon>Streptophyta</taxon>
        <taxon>Embryophyta</taxon>
        <taxon>Tracheophyta</taxon>
        <taxon>Spermatophyta</taxon>
        <taxon>Magnoliopsida</taxon>
        <taxon>Ranunculales</taxon>
        <taxon>Menispermaceae</taxon>
        <taxon>Menispermoideae</taxon>
        <taxon>Cissampelideae</taxon>
        <taxon>Stephania</taxon>
    </lineage>
</organism>
<feature type="compositionally biased region" description="Basic residues" evidence="1">
    <location>
        <begin position="20"/>
        <end position="38"/>
    </location>
</feature>
<evidence type="ECO:0000313" key="2">
    <source>
        <dbReference type="EMBL" id="KAK9155513.1"/>
    </source>
</evidence>
<protein>
    <submittedName>
        <fullName evidence="2">Uncharacterized protein</fullName>
    </submittedName>
</protein>
<accession>A0AAP0PT30</accession>
<feature type="region of interest" description="Disordered" evidence="1">
    <location>
        <begin position="20"/>
        <end position="55"/>
    </location>
</feature>